<evidence type="ECO:0000256" key="3">
    <source>
        <dbReference type="ARBA" id="ARBA00022687"/>
    </source>
</evidence>
<dbReference type="PANTHER" id="PTHR17600">
    <property type="entry name" value="MESODERM DEVELOPMENT CANDIDATE 2"/>
    <property type="match status" value="1"/>
</dbReference>
<evidence type="ECO:0000256" key="4">
    <source>
        <dbReference type="ARBA" id="ARBA00022729"/>
    </source>
</evidence>
<dbReference type="GO" id="GO:0006457">
    <property type="term" value="P:protein folding"/>
    <property type="evidence" value="ECO:0007669"/>
    <property type="project" value="InterPro"/>
</dbReference>
<keyword evidence="4" id="KW-0732">Signal</keyword>
<protein>
    <submittedName>
        <fullName evidence="10">Mesoderm development candidate 2</fullName>
    </submittedName>
</protein>
<feature type="compositionally biased region" description="Acidic residues" evidence="7">
    <location>
        <begin position="76"/>
        <end position="87"/>
    </location>
</feature>
<evidence type="ECO:0000256" key="1">
    <source>
        <dbReference type="ARBA" id="ARBA00004240"/>
    </source>
</evidence>
<evidence type="ECO:0000256" key="2">
    <source>
        <dbReference type="ARBA" id="ARBA00011068"/>
    </source>
</evidence>
<evidence type="ECO:0000313" key="10">
    <source>
        <dbReference type="WBParaSite" id="PgB22_g005_t01"/>
    </source>
</evidence>
<evidence type="ECO:0000256" key="8">
    <source>
        <dbReference type="SAM" id="Phobius"/>
    </source>
</evidence>
<keyword evidence="6" id="KW-0143">Chaperone</keyword>
<feature type="transmembrane region" description="Helical" evidence="8">
    <location>
        <begin position="33"/>
        <end position="51"/>
    </location>
</feature>
<dbReference type="AlphaFoldDB" id="A0A914ZWE0"/>
<sequence length="216" mass="24750">MGDSEGVNEKDGRRSRGRVKVRVVTMMPYKRSVALLLSIATILSITVCGNASGGRKKKDIRDFTDRDLEKLYEEWEENDEDQLEEDELPPHKRPPKQTNFDDVLKKAKSPEELMKISKKGQSVMMFVGIGDVDGKRATKQYTEKWTALWQSSLYNSHIDVQLFVIEENRAIFMFSDGSQAWDAKDFLLKQPQVSEVSLEGRQFEGPAHRHSAKQEL</sequence>
<comment type="similarity">
    <text evidence="2">Belongs to the MESD family.</text>
</comment>
<evidence type="ECO:0000256" key="5">
    <source>
        <dbReference type="ARBA" id="ARBA00022824"/>
    </source>
</evidence>
<dbReference type="InterPro" id="IPR019330">
    <property type="entry name" value="MESD"/>
</dbReference>
<comment type="subcellular location">
    <subcellularLocation>
        <location evidence="1">Endoplasmic reticulum</location>
    </subcellularLocation>
</comment>
<keyword evidence="8" id="KW-0472">Membrane</keyword>
<dbReference type="Gene3D" id="6.10.250.640">
    <property type="match status" value="1"/>
</dbReference>
<dbReference type="GO" id="GO:0005783">
    <property type="term" value="C:endoplasmic reticulum"/>
    <property type="evidence" value="ECO:0007669"/>
    <property type="project" value="UniProtKB-SubCell"/>
</dbReference>
<keyword evidence="9" id="KW-1185">Reference proteome</keyword>
<reference evidence="10" key="1">
    <citation type="submission" date="2022-11" db="UniProtKB">
        <authorList>
            <consortium name="WormBaseParasite"/>
        </authorList>
    </citation>
    <scope>IDENTIFICATION</scope>
</reference>
<organism evidence="9 10">
    <name type="scientific">Parascaris univalens</name>
    <name type="common">Nematode worm</name>
    <dbReference type="NCBI Taxonomy" id="6257"/>
    <lineage>
        <taxon>Eukaryota</taxon>
        <taxon>Metazoa</taxon>
        <taxon>Ecdysozoa</taxon>
        <taxon>Nematoda</taxon>
        <taxon>Chromadorea</taxon>
        <taxon>Rhabditida</taxon>
        <taxon>Spirurina</taxon>
        <taxon>Ascaridomorpha</taxon>
        <taxon>Ascaridoidea</taxon>
        <taxon>Ascarididae</taxon>
        <taxon>Parascaris</taxon>
    </lineage>
</organism>
<dbReference type="Gene3D" id="3.30.70.260">
    <property type="match status" value="1"/>
</dbReference>
<dbReference type="Proteomes" id="UP000887569">
    <property type="component" value="Unplaced"/>
</dbReference>
<proteinExistence type="inferred from homology"/>
<evidence type="ECO:0000313" key="9">
    <source>
        <dbReference type="Proteomes" id="UP000887569"/>
    </source>
</evidence>
<evidence type="ECO:0000256" key="6">
    <source>
        <dbReference type="ARBA" id="ARBA00023186"/>
    </source>
</evidence>
<dbReference type="GO" id="GO:0016055">
    <property type="term" value="P:Wnt signaling pathway"/>
    <property type="evidence" value="ECO:0007669"/>
    <property type="project" value="UniProtKB-KW"/>
</dbReference>
<keyword evidence="5" id="KW-0256">Endoplasmic reticulum</keyword>
<feature type="region of interest" description="Disordered" evidence="7">
    <location>
        <begin position="76"/>
        <end position="101"/>
    </location>
</feature>
<accession>A0A914ZWE0</accession>
<keyword evidence="8" id="KW-1133">Transmembrane helix</keyword>
<dbReference type="Pfam" id="PF10185">
    <property type="entry name" value="Mesd"/>
    <property type="match status" value="1"/>
</dbReference>
<name>A0A914ZWE0_PARUN</name>
<evidence type="ECO:0000256" key="7">
    <source>
        <dbReference type="SAM" id="MobiDB-lite"/>
    </source>
</evidence>
<dbReference type="PANTHER" id="PTHR17600:SF2">
    <property type="entry name" value="LRP CHAPERONE MESD"/>
    <property type="match status" value="1"/>
</dbReference>
<keyword evidence="8" id="KW-0812">Transmembrane</keyword>
<dbReference type="WBParaSite" id="PgB22_g005_t01">
    <property type="protein sequence ID" value="PgB22_g005_t01"/>
    <property type="gene ID" value="PgB22_g005"/>
</dbReference>
<keyword evidence="3" id="KW-0879">Wnt signaling pathway</keyword>